<gene>
    <name evidence="1" type="ORF">IAC43_07260</name>
</gene>
<evidence type="ECO:0000313" key="1">
    <source>
        <dbReference type="EMBL" id="HIT94969.1"/>
    </source>
</evidence>
<dbReference type="Gene3D" id="1.25.10.10">
    <property type="entry name" value="Leucine-rich Repeat Variant"/>
    <property type="match status" value="1"/>
</dbReference>
<proteinExistence type="predicted"/>
<name>A0A9D1H992_9FIRM</name>
<accession>A0A9D1H992</accession>
<dbReference type="EMBL" id="DVLW01000198">
    <property type="protein sequence ID" value="HIT94969.1"/>
    <property type="molecule type" value="Genomic_DNA"/>
</dbReference>
<feature type="non-terminal residue" evidence="1">
    <location>
        <position position="1"/>
    </location>
</feature>
<dbReference type="Proteomes" id="UP000824160">
    <property type="component" value="Unassembled WGS sequence"/>
</dbReference>
<reference evidence="1" key="2">
    <citation type="journal article" date="2021" name="PeerJ">
        <title>Extensive microbial diversity within the chicken gut microbiome revealed by metagenomics and culture.</title>
        <authorList>
            <person name="Gilroy R."/>
            <person name="Ravi A."/>
            <person name="Getino M."/>
            <person name="Pursley I."/>
            <person name="Horton D.L."/>
            <person name="Alikhan N.F."/>
            <person name="Baker D."/>
            <person name="Gharbi K."/>
            <person name="Hall N."/>
            <person name="Watson M."/>
            <person name="Adriaenssens E.M."/>
            <person name="Foster-Nyarko E."/>
            <person name="Jarju S."/>
            <person name="Secka A."/>
            <person name="Antonio M."/>
            <person name="Oren A."/>
            <person name="Chaudhuri R.R."/>
            <person name="La Ragione R."/>
            <person name="Hildebrand F."/>
            <person name="Pallen M.J."/>
        </authorList>
    </citation>
    <scope>NUCLEOTIDE SEQUENCE</scope>
    <source>
        <strain evidence="1">ChiBcec7-5410</strain>
    </source>
</reference>
<protein>
    <submittedName>
        <fullName evidence="1">HEAT repeat domain-containing protein</fullName>
    </submittedName>
</protein>
<dbReference type="InterPro" id="IPR016024">
    <property type="entry name" value="ARM-type_fold"/>
</dbReference>
<evidence type="ECO:0000313" key="2">
    <source>
        <dbReference type="Proteomes" id="UP000824160"/>
    </source>
</evidence>
<dbReference type="Pfam" id="PF13646">
    <property type="entry name" value="HEAT_2"/>
    <property type="match status" value="1"/>
</dbReference>
<dbReference type="AlphaFoldDB" id="A0A9D1H992"/>
<sequence length="79" mass="9103">KALLLQTVRILGEEQMDPYMPKLCELLTSPDRDKRLAAAYALGEMRYSSAVTFLARQLEEEEDEEVREEIQKAIAKFRG</sequence>
<dbReference type="SUPFAM" id="SSF48371">
    <property type="entry name" value="ARM repeat"/>
    <property type="match status" value="1"/>
</dbReference>
<dbReference type="InterPro" id="IPR011989">
    <property type="entry name" value="ARM-like"/>
</dbReference>
<comment type="caution">
    <text evidence="1">The sequence shown here is derived from an EMBL/GenBank/DDBJ whole genome shotgun (WGS) entry which is preliminary data.</text>
</comment>
<organism evidence="1 2">
    <name type="scientific">Candidatus Faecivivens stercoripullorum</name>
    <dbReference type="NCBI Taxonomy" id="2840805"/>
    <lineage>
        <taxon>Bacteria</taxon>
        <taxon>Bacillati</taxon>
        <taxon>Bacillota</taxon>
        <taxon>Clostridia</taxon>
        <taxon>Eubacteriales</taxon>
        <taxon>Oscillospiraceae</taxon>
        <taxon>Oscillospiraceae incertae sedis</taxon>
        <taxon>Candidatus Faecivivens</taxon>
    </lineage>
</organism>
<reference evidence="1" key="1">
    <citation type="submission" date="2020-10" db="EMBL/GenBank/DDBJ databases">
        <authorList>
            <person name="Gilroy R."/>
        </authorList>
    </citation>
    <scope>NUCLEOTIDE SEQUENCE</scope>
    <source>
        <strain evidence="1">ChiBcec7-5410</strain>
    </source>
</reference>